<evidence type="ECO:0000256" key="5">
    <source>
        <dbReference type="ARBA" id="ARBA00023049"/>
    </source>
</evidence>
<dbReference type="RefSeq" id="WP_114340310.1">
    <property type="nucleotide sequence ID" value="NZ_QFWQ01000001.1"/>
</dbReference>
<dbReference type="Pfam" id="PF00899">
    <property type="entry name" value="ThiF"/>
    <property type="match status" value="1"/>
</dbReference>
<dbReference type="Proteomes" id="UP000252387">
    <property type="component" value="Unassembled WGS sequence"/>
</dbReference>
<evidence type="ECO:0000259" key="7">
    <source>
        <dbReference type="Pfam" id="PF14464"/>
    </source>
</evidence>
<dbReference type="Gene3D" id="3.40.140.10">
    <property type="entry name" value="Cytidine Deaminase, domain 2"/>
    <property type="match status" value="1"/>
</dbReference>
<dbReference type="Pfam" id="PF14464">
    <property type="entry name" value="Prok-JAB"/>
    <property type="match status" value="1"/>
</dbReference>
<dbReference type="GO" id="GO:0061504">
    <property type="term" value="P:cyclic threonylcarbamoyladenosine biosynthetic process"/>
    <property type="evidence" value="ECO:0007669"/>
    <property type="project" value="TreeGrafter"/>
</dbReference>
<evidence type="ECO:0000256" key="2">
    <source>
        <dbReference type="ARBA" id="ARBA00022723"/>
    </source>
</evidence>
<dbReference type="GO" id="GO:0046872">
    <property type="term" value="F:metal ion binding"/>
    <property type="evidence" value="ECO:0007669"/>
    <property type="project" value="UniProtKB-KW"/>
</dbReference>
<dbReference type="GO" id="GO:0061503">
    <property type="term" value="F:tRNA threonylcarbamoyladenosine dehydratase"/>
    <property type="evidence" value="ECO:0007669"/>
    <property type="project" value="TreeGrafter"/>
</dbReference>
<protein>
    <submittedName>
        <fullName evidence="8">ThiF family adenylyltransferase</fullName>
    </submittedName>
</protein>
<dbReference type="GO" id="GO:0008237">
    <property type="term" value="F:metallopeptidase activity"/>
    <property type="evidence" value="ECO:0007669"/>
    <property type="project" value="UniProtKB-KW"/>
</dbReference>
<dbReference type="InterPro" id="IPR000594">
    <property type="entry name" value="ThiF_NAD_FAD-bd"/>
</dbReference>
<evidence type="ECO:0000256" key="4">
    <source>
        <dbReference type="ARBA" id="ARBA00022833"/>
    </source>
</evidence>
<evidence type="ECO:0000256" key="1">
    <source>
        <dbReference type="ARBA" id="ARBA00022670"/>
    </source>
</evidence>
<dbReference type="Gene3D" id="3.40.50.720">
    <property type="entry name" value="NAD(P)-binding Rossmann-like Domain"/>
    <property type="match status" value="1"/>
</dbReference>
<dbReference type="InterPro" id="IPR045886">
    <property type="entry name" value="ThiF/MoeB/HesA"/>
</dbReference>
<sequence>MRLSLRMTEEQHQQLLAHLHPGDGKEAAAWLLCGRRRDDDRGILCARAVFPISHEATSRKPHQVTWRIDSLHPLLEAAQGLDSPAIVHFHSHPAGANAFSRVDDESDRVLHADLAKIYEDGLPMASAVMLPNGEIFGRTWSSGVFEPLDGIFVIGDRIRRFSAQEHDVLKALHASHRQALGGGTTALLGKLRIAVVGCSGTGSIVIELLARLGVKELILIDPDHVEDRNLNRIVNSTWADARMGTPKVEALARKILSNLGTDAPRIIPEHGTLAEAWRVAATADIVFGCTDSAEARMHLDRLCHYYVMPYIDVGVDLRADEHDGIRYAGMAVHYLRPGGDSLLSRRGYRMSVVEAETLRRTNPELYAERVKTGYIEGVEEERPAVISINMQGASMAVNELLARLHGFRAGSPDEHAFRRVNLVEEFQTTSVANGPCPVMSPLCGLGDATPPLGLAGLT</sequence>
<organism evidence="8 9">
    <name type="scientific">Rhodanobacter denitrificans</name>
    <dbReference type="NCBI Taxonomy" id="666685"/>
    <lineage>
        <taxon>Bacteria</taxon>
        <taxon>Pseudomonadati</taxon>
        <taxon>Pseudomonadota</taxon>
        <taxon>Gammaproteobacteria</taxon>
        <taxon>Lysobacterales</taxon>
        <taxon>Rhodanobacteraceae</taxon>
        <taxon>Rhodanobacter</taxon>
    </lineage>
</organism>
<keyword evidence="4" id="KW-0862">Zinc</keyword>
<dbReference type="InterPro" id="IPR028090">
    <property type="entry name" value="JAB_dom_prok"/>
</dbReference>
<keyword evidence="1" id="KW-0645">Protease</keyword>
<dbReference type="GO" id="GO:0008641">
    <property type="term" value="F:ubiquitin-like modifier activating enzyme activity"/>
    <property type="evidence" value="ECO:0007669"/>
    <property type="project" value="InterPro"/>
</dbReference>
<evidence type="ECO:0000313" key="9">
    <source>
        <dbReference type="Proteomes" id="UP000252387"/>
    </source>
</evidence>
<feature type="domain" description="THIF-type NAD/FAD binding fold" evidence="6">
    <location>
        <begin position="187"/>
        <end position="407"/>
    </location>
</feature>
<keyword evidence="8" id="KW-0808">Transferase</keyword>
<dbReference type="OrthoDB" id="6377837at2"/>
<keyword evidence="9" id="KW-1185">Reference proteome</keyword>
<dbReference type="PANTHER" id="PTHR43267:SF1">
    <property type="entry name" value="TRNA THREONYLCARBAMOYLADENOSINE DEHYDRATASE"/>
    <property type="match status" value="1"/>
</dbReference>
<dbReference type="InterPro" id="IPR035985">
    <property type="entry name" value="Ubiquitin-activating_enz"/>
</dbReference>
<comment type="caution">
    <text evidence="8">The sequence shown here is derived from an EMBL/GenBank/DDBJ whole genome shotgun (WGS) entry which is preliminary data.</text>
</comment>
<gene>
    <name evidence="8" type="ORF">DEO45_00175</name>
</gene>
<dbReference type="GO" id="GO:0006508">
    <property type="term" value="P:proteolysis"/>
    <property type="evidence" value="ECO:0007669"/>
    <property type="project" value="UniProtKB-KW"/>
</dbReference>
<evidence type="ECO:0000256" key="3">
    <source>
        <dbReference type="ARBA" id="ARBA00022801"/>
    </source>
</evidence>
<keyword evidence="8" id="KW-0548">Nucleotidyltransferase</keyword>
<name>A0A368KLJ5_9GAMM</name>
<evidence type="ECO:0000259" key="6">
    <source>
        <dbReference type="Pfam" id="PF00899"/>
    </source>
</evidence>
<dbReference type="EMBL" id="QFWQ01000001">
    <property type="protein sequence ID" value="RCS31573.1"/>
    <property type="molecule type" value="Genomic_DNA"/>
</dbReference>
<accession>A0A368KLJ5</accession>
<dbReference type="AlphaFoldDB" id="A0A368KLJ5"/>
<feature type="domain" description="JAB" evidence="7">
    <location>
        <begin position="10"/>
        <end position="109"/>
    </location>
</feature>
<dbReference type="GO" id="GO:0016779">
    <property type="term" value="F:nucleotidyltransferase activity"/>
    <property type="evidence" value="ECO:0007669"/>
    <property type="project" value="UniProtKB-KW"/>
</dbReference>
<keyword evidence="3" id="KW-0378">Hydrolase</keyword>
<dbReference type="SUPFAM" id="SSF69572">
    <property type="entry name" value="Activating enzymes of the ubiquitin-like proteins"/>
    <property type="match status" value="1"/>
</dbReference>
<dbReference type="CDD" id="cd01483">
    <property type="entry name" value="E1_enzyme_family"/>
    <property type="match status" value="1"/>
</dbReference>
<dbReference type="PANTHER" id="PTHR43267">
    <property type="entry name" value="TRNA THREONYLCARBAMOYLADENOSINE DEHYDRATASE"/>
    <property type="match status" value="1"/>
</dbReference>
<evidence type="ECO:0000313" key="8">
    <source>
        <dbReference type="EMBL" id="RCS31573.1"/>
    </source>
</evidence>
<proteinExistence type="predicted"/>
<reference evidence="8 9" key="1">
    <citation type="submission" date="2018-05" db="EMBL/GenBank/DDBJ databases">
        <title>Draft genome sequence of Rhodanobacter denitrificans Yn1 isolated from gold copper mine.</title>
        <authorList>
            <person name="Yang N."/>
            <person name="Mazhar H.S."/>
            <person name="Rensing C."/>
        </authorList>
    </citation>
    <scope>NUCLEOTIDE SEQUENCE [LARGE SCALE GENOMIC DNA]</scope>
    <source>
        <strain evidence="8 9">Yn1</strain>
    </source>
</reference>
<keyword evidence="2" id="KW-0479">Metal-binding</keyword>
<keyword evidence="5" id="KW-0482">Metalloprotease</keyword>